<dbReference type="PROSITE" id="PS50092">
    <property type="entry name" value="TSP1"/>
    <property type="match status" value="2"/>
</dbReference>
<keyword evidence="1" id="KW-0677">Repeat</keyword>
<gene>
    <name evidence="4" type="ORF">EGW08_015019</name>
</gene>
<dbReference type="EMBL" id="RQTK01000598">
    <property type="protein sequence ID" value="RUS77227.1"/>
    <property type="molecule type" value="Genomic_DNA"/>
</dbReference>
<feature type="domain" description="Sema5A/B-like TSP-1 type 1" evidence="3">
    <location>
        <begin position="153"/>
        <end position="216"/>
    </location>
</feature>
<dbReference type="Gene3D" id="2.20.100.10">
    <property type="entry name" value="Thrombospondin type-1 (TSP1) repeat"/>
    <property type="match status" value="2"/>
</dbReference>
<keyword evidence="5" id="KW-1185">Reference proteome</keyword>
<dbReference type="InterPro" id="IPR057563">
    <property type="entry name" value="Sema5A/B-like_TSP-1"/>
</dbReference>
<comment type="caution">
    <text evidence="4">The sequence shown here is derived from an EMBL/GenBank/DDBJ whole genome shotgun (WGS) entry which is preliminary data.</text>
</comment>
<dbReference type="AlphaFoldDB" id="A0A433T6M3"/>
<dbReference type="SUPFAM" id="SSF82895">
    <property type="entry name" value="TSP-1 type 1 repeat"/>
    <property type="match status" value="2"/>
</dbReference>
<evidence type="ECO:0000313" key="5">
    <source>
        <dbReference type="Proteomes" id="UP000271974"/>
    </source>
</evidence>
<dbReference type="FunFam" id="2.20.100.10:FF:000007">
    <property type="entry name" value="Thrombospondin 1"/>
    <property type="match status" value="2"/>
</dbReference>
<proteinExistence type="predicted"/>
<dbReference type="InterPro" id="IPR036383">
    <property type="entry name" value="TSP1_rpt_sf"/>
</dbReference>
<evidence type="ECO:0000313" key="4">
    <source>
        <dbReference type="EMBL" id="RUS77227.1"/>
    </source>
</evidence>
<protein>
    <recommendedName>
        <fullName evidence="3">Sema5A/B-like TSP-1 type 1 domain-containing protein</fullName>
    </recommendedName>
</protein>
<organism evidence="4 5">
    <name type="scientific">Elysia chlorotica</name>
    <name type="common">Eastern emerald elysia</name>
    <name type="synonym">Sea slug</name>
    <dbReference type="NCBI Taxonomy" id="188477"/>
    <lineage>
        <taxon>Eukaryota</taxon>
        <taxon>Metazoa</taxon>
        <taxon>Spiralia</taxon>
        <taxon>Lophotrochozoa</taxon>
        <taxon>Mollusca</taxon>
        <taxon>Gastropoda</taxon>
        <taxon>Heterobranchia</taxon>
        <taxon>Euthyneura</taxon>
        <taxon>Panpulmonata</taxon>
        <taxon>Sacoglossa</taxon>
        <taxon>Placobranchoidea</taxon>
        <taxon>Plakobranchidae</taxon>
        <taxon>Elysia</taxon>
    </lineage>
</organism>
<dbReference type="OrthoDB" id="6273859at2759"/>
<dbReference type="Proteomes" id="UP000271974">
    <property type="component" value="Unassembled WGS sequence"/>
</dbReference>
<evidence type="ECO:0000256" key="1">
    <source>
        <dbReference type="ARBA" id="ARBA00022737"/>
    </source>
</evidence>
<sequence length="267" mass="30514">MVDQCLCRSRSCDNPKPAFRGEVCTGPSMEVINCTVHGQWTTWSVWGACDKTCGVAWRTRHRQCGNPPPKFGGRMCQGDDEETAYCEDTPPCPLVPVDGNWSLWSGWSTCTSNCNKGLQTRKRGCDNPVPMRNGRHCVGNNKEWRLCNVHECPEIGKNAPWTEWVVTNQTSGGYWRQRFRFKCRANVEFSTSIKTSFVKAQSEFCHIKEKNCYRKKALASSVTNIDTFTAIDQSLHKYCKYRRRLFKKYCRCRTLGVFLVCKKCGLG</sequence>
<evidence type="ECO:0000259" key="3">
    <source>
        <dbReference type="Pfam" id="PF23260"/>
    </source>
</evidence>
<dbReference type="InterPro" id="IPR000884">
    <property type="entry name" value="TSP1_rpt"/>
</dbReference>
<dbReference type="STRING" id="188477.A0A433T6M3"/>
<dbReference type="PANTHER" id="PTHR22906:SF21">
    <property type="entry name" value="SEMA DOMAIN-CONTAINING PROTEIN"/>
    <property type="match status" value="1"/>
</dbReference>
<dbReference type="InterPro" id="IPR052065">
    <property type="entry name" value="Compl_asym_regulator"/>
</dbReference>
<accession>A0A433T6M3</accession>
<dbReference type="PANTHER" id="PTHR22906">
    <property type="entry name" value="PROPERDIN"/>
    <property type="match status" value="1"/>
</dbReference>
<dbReference type="SMART" id="SM00209">
    <property type="entry name" value="TSP1"/>
    <property type="match status" value="2"/>
</dbReference>
<evidence type="ECO:0000256" key="2">
    <source>
        <dbReference type="ARBA" id="ARBA00023157"/>
    </source>
</evidence>
<dbReference type="Pfam" id="PF00090">
    <property type="entry name" value="TSP_1"/>
    <property type="match status" value="2"/>
</dbReference>
<dbReference type="Pfam" id="PF23260">
    <property type="entry name" value="TSP1_2"/>
    <property type="match status" value="1"/>
</dbReference>
<keyword evidence="2" id="KW-1015">Disulfide bond</keyword>
<name>A0A433T6M3_ELYCH</name>
<reference evidence="4 5" key="1">
    <citation type="submission" date="2019-01" db="EMBL/GenBank/DDBJ databases">
        <title>A draft genome assembly of the solar-powered sea slug Elysia chlorotica.</title>
        <authorList>
            <person name="Cai H."/>
            <person name="Li Q."/>
            <person name="Fang X."/>
            <person name="Li J."/>
            <person name="Curtis N.E."/>
            <person name="Altenburger A."/>
            <person name="Shibata T."/>
            <person name="Feng M."/>
            <person name="Maeda T."/>
            <person name="Schwartz J.A."/>
            <person name="Shigenobu S."/>
            <person name="Lundholm N."/>
            <person name="Nishiyama T."/>
            <person name="Yang H."/>
            <person name="Hasebe M."/>
            <person name="Li S."/>
            <person name="Pierce S.K."/>
            <person name="Wang J."/>
        </authorList>
    </citation>
    <scope>NUCLEOTIDE SEQUENCE [LARGE SCALE GENOMIC DNA]</scope>
    <source>
        <strain evidence="4">EC2010</strain>
        <tissue evidence="4">Whole organism of an adult</tissue>
    </source>
</reference>
<dbReference type="PRINTS" id="PR01705">
    <property type="entry name" value="TSP1REPEAT"/>
</dbReference>